<dbReference type="InterPro" id="IPR020846">
    <property type="entry name" value="MFS_dom"/>
</dbReference>
<evidence type="ECO:0000256" key="6">
    <source>
        <dbReference type="SAM" id="MobiDB-lite"/>
    </source>
</evidence>
<protein>
    <submittedName>
        <fullName evidence="9">Major facilitator superfamily domain-containing protein</fullName>
    </submittedName>
</protein>
<evidence type="ECO:0000256" key="3">
    <source>
        <dbReference type="ARBA" id="ARBA00022692"/>
    </source>
</evidence>
<dbReference type="GO" id="GO:0016020">
    <property type="term" value="C:membrane"/>
    <property type="evidence" value="ECO:0007669"/>
    <property type="project" value="UniProtKB-SubCell"/>
</dbReference>
<dbReference type="PANTHER" id="PTHR43791">
    <property type="entry name" value="PERMEASE-RELATED"/>
    <property type="match status" value="1"/>
</dbReference>
<dbReference type="InParanoid" id="A0A1Y2G1P0"/>
<feature type="transmembrane region" description="Helical" evidence="7">
    <location>
        <begin position="313"/>
        <end position="330"/>
    </location>
</feature>
<evidence type="ECO:0000256" key="5">
    <source>
        <dbReference type="ARBA" id="ARBA00023136"/>
    </source>
</evidence>
<dbReference type="AlphaFoldDB" id="A0A1Y2G1P0"/>
<evidence type="ECO:0000256" key="4">
    <source>
        <dbReference type="ARBA" id="ARBA00022989"/>
    </source>
</evidence>
<dbReference type="Pfam" id="PF07690">
    <property type="entry name" value="MFS_1"/>
    <property type="match status" value="1"/>
</dbReference>
<dbReference type="InterPro" id="IPR036259">
    <property type="entry name" value="MFS_trans_sf"/>
</dbReference>
<evidence type="ECO:0000313" key="9">
    <source>
        <dbReference type="EMBL" id="ORY90816.1"/>
    </source>
</evidence>
<dbReference type="Proteomes" id="UP000193467">
    <property type="component" value="Unassembled WGS sequence"/>
</dbReference>
<evidence type="ECO:0000313" key="10">
    <source>
        <dbReference type="Proteomes" id="UP000193467"/>
    </source>
</evidence>
<gene>
    <name evidence="9" type="ORF">BCR35DRAFT_274825</name>
</gene>
<feature type="transmembrane region" description="Helical" evidence="7">
    <location>
        <begin position="396"/>
        <end position="418"/>
    </location>
</feature>
<evidence type="ECO:0000256" key="7">
    <source>
        <dbReference type="SAM" id="Phobius"/>
    </source>
</evidence>
<dbReference type="GO" id="GO:0022857">
    <property type="term" value="F:transmembrane transporter activity"/>
    <property type="evidence" value="ECO:0007669"/>
    <property type="project" value="InterPro"/>
</dbReference>
<evidence type="ECO:0000259" key="8">
    <source>
        <dbReference type="PROSITE" id="PS50850"/>
    </source>
</evidence>
<dbReference type="FunFam" id="1.20.1250.20:FF:000018">
    <property type="entry name" value="MFS transporter permease"/>
    <property type="match status" value="1"/>
</dbReference>
<feature type="domain" description="Major facilitator superfamily (MFS) profile" evidence="8">
    <location>
        <begin position="46"/>
        <end position="457"/>
    </location>
</feature>
<feature type="transmembrane region" description="Helical" evidence="7">
    <location>
        <begin position="205"/>
        <end position="225"/>
    </location>
</feature>
<feature type="transmembrane region" description="Helical" evidence="7">
    <location>
        <begin position="362"/>
        <end position="384"/>
    </location>
</feature>
<dbReference type="PANTHER" id="PTHR43791:SF36">
    <property type="entry name" value="TRANSPORTER, PUTATIVE (AFU_ORTHOLOGUE AFUA_6G08340)-RELATED"/>
    <property type="match status" value="1"/>
</dbReference>
<dbReference type="PROSITE" id="PS50850">
    <property type="entry name" value="MFS"/>
    <property type="match status" value="1"/>
</dbReference>
<feature type="transmembrane region" description="Helical" evidence="7">
    <location>
        <begin position="111"/>
        <end position="130"/>
    </location>
</feature>
<dbReference type="FunFam" id="1.20.1250.20:FF:000013">
    <property type="entry name" value="MFS general substrate transporter"/>
    <property type="match status" value="1"/>
</dbReference>
<evidence type="ECO:0000256" key="2">
    <source>
        <dbReference type="ARBA" id="ARBA00022448"/>
    </source>
</evidence>
<proteinExistence type="predicted"/>
<dbReference type="Gene3D" id="1.20.1250.20">
    <property type="entry name" value="MFS general substrate transporter like domains"/>
    <property type="match status" value="2"/>
</dbReference>
<feature type="transmembrane region" description="Helical" evidence="7">
    <location>
        <begin position="172"/>
        <end position="193"/>
    </location>
</feature>
<dbReference type="SUPFAM" id="SSF103473">
    <property type="entry name" value="MFS general substrate transporter"/>
    <property type="match status" value="1"/>
</dbReference>
<name>A0A1Y2G1P0_9BASI</name>
<feature type="transmembrane region" description="Helical" evidence="7">
    <location>
        <begin position="337"/>
        <end position="356"/>
    </location>
</feature>
<feature type="region of interest" description="Disordered" evidence="6">
    <location>
        <begin position="1"/>
        <end position="28"/>
    </location>
</feature>
<feature type="compositionally biased region" description="Polar residues" evidence="6">
    <location>
        <begin position="1"/>
        <end position="21"/>
    </location>
</feature>
<dbReference type="EMBL" id="MCGR01000003">
    <property type="protein sequence ID" value="ORY90816.1"/>
    <property type="molecule type" value="Genomic_DNA"/>
</dbReference>
<comment type="caution">
    <text evidence="9">The sequence shown here is derived from an EMBL/GenBank/DDBJ whole genome shotgun (WGS) entry which is preliminary data.</text>
</comment>
<accession>A0A1Y2G1P0</accession>
<dbReference type="STRING" id="106004.A0A1Y2G1P0"/>
<comment type="subcellular location">
    <subcellularLocation>
        <location evidence="1">Membrane</location>
        <topology evidence="1">Multi-pass membrane protein</topology>
    </subcellularLocation>
</comment>
<reference evidence="9 10" key="1">
    <citation type="submission" date="2016-07" db="EMBL/GenBank/DDBJ databases">
        <title>Pervasive Adenine N6-methylation of Active Genes in Fungi.</title>
        <authorList>
            <consortium name="DOE Joint Genome Institute"/>
            <person name="Mondo S.J."/>
            <person name="Dannebaum R.O."/>
            <person name="Kuo R.C."/>
            <person name="Labutti K."/>
            <person name="Haridas S."/>
            <person name="Kuo A."/>
            <person name="Salamov A."/>
            <person name="Ahrendt S.R."/>
            <person name="Lipzen A."/>
            <person name="Sullivan W."/>
            <person name="Andreopoulos W.B."/>
            <person name="Clum A."/>
            <person name="Lindquist E."/>
            <person name="Daum C."/>
            <person name="Ramamoorthy G.K."/>
            <person name="Gryganskyi A."/>
            <person name="Culley D."/>
            <person name="Magnuson J.K."/>
            <person name="James T.Y."/>
            <person name="O'Malley M.A."/>
            <person name="Stajich J.E."/>
            <person name="Spatafora J.W."/>
            <person name="Visel A."/>
            <person name="Grigoriev I.V."/>
        </authorList>
    </citation>
    <scope>NUCLEOTIDE SEQUENCE [LARGE SCALE GENOMIC DNA]</scope>
    <source>
        <strain evidence="9 10">62-1032</strain>
    </source>
</reference>
<keyword evidence="5 7" id="KW-0472">Membrane</keyword>
<feature type="transmembrane region" description="Helical" evidence="7">
    <location>
        <begin position="136"/>
        <end position="160"/>
    </location>
</feature>
<sequence length="487" mass="53703">MTDQHASTTKQDAEKSSGSVEQQDEEPIVWTRQEETAIRRKTDRHLMPLLWALFMLSFLDRSNIGNAQTAGMGADLGLSSSQYQFLLTAFYIGYVVGQPTMLLWKRFPPHIFVAFLTLGWGGLALLQASATNFGGLVALRLLLGVCETAFAPGVTYYLSFFYQRHEIGFRQGLYLGAAPIATAYAGALAYGLTHVKNAAIANWKLLMVVEGAPAILMVPFVWFFLPDRASTAHFLSPREREISIARAQADGHSGREGGLQSKGVWEGLTDPKAFLQGLLYFSLNVSYSSLPIFLPTILTEMGFTSIRAQGLSAPPYLASFIVVVTVSYFSDKIRDRSIFIIPLSLIGFAGYLILALCKTTAVRYFAIYLCATSIFPCIGLMLPWTSNLHENDSKRGAGFLILNIIGQCSPFLGTRLFPTSDGPYYVKGMSVCAAFLLFVAILATSLRFLLIYENKQRDLKYGKVEDLGESPGYDEKTGGSKAFRFIL</sequence>
<feature type="transmembrane region" description="Helical" evidence="7">
    <location>
        <begin position="424"/>
        <end position="450"/>
    </location>
</feature>
<feature type="transmembrane region" description="Helical" evidence="7">
    <location>
        <begin position="46"/>
        <end position="64"/>
    </location>
</feature>
<keyword evidence="2" id="KW-0813">Transport</keyword>
<dbReference type="OrthoDB" id="2985014at2759"/>
<evidence type="ECO:0000256" key="1">
    <source>
        <dbReference type="ARBA" id="ARBA00004141"/>
    </source>
</evidence>
<keyword evidence="4 7" id="KW-1133">Transmembrane helix</keyword>
<feature type="transmembrane region" description="Helical" evidence="7">
    <location>
        <begin position="278"/>
        <end position="298"/>
    </location>
</feature>
<feature type="transmembrane region" description="Helical" evidence="7">
    <location>
        <begin position="84"/>
        <end position="104"/>
    </location>
</feature>
<organism evidence="9 10">
    <name type="scientific">Leucosporidium creatinivorum</name>
    <dbReference type="NCBI Taxonomy" id="106004"/>
    <lineage>
        <taxon>Eukaryota</taxon>
        <taxon>Fungi</taxon>
        <taxon>Dikarya</taxon>
        <taxon>Basidiomycota</taxon>
        <taxon>Pucciniomycotina</taxon>
        <taxon>Microbotryomycetes</taxon>
        <taxon>Leucosporidiales</taxon>
        <taxon>Leucosporidium</taxon>
    </lineage>
</organism>
<keyword evidence="10" id="KW-1185">Reference proteome</keyword>
<keyword evidence="3 7" id="KW-0812">Transmembrane</keyword>
<dbReference type="InterPro" id="IPR011701">
    <property type="entry name" value="MFS"/>
</dbReference>